<dbReference type="RefSeq" id="WP_320003561.1">
    <property type="nucleotide sequence ID" value="NZ_JAUHJS010000002.1"/>
</dbReference>
<comment type="similarity">
    <text evidence="1">Belongs to the UDP-N-acetylglucosamine 2-epimerase family.</text>
</comment>
<dbReference type="PANTHER" id="PTHR43174:SF1">
    <property type="entry name" value="UDP-N-ACETYLGLUCOSAMINE 2-EPIMERASE"/>
    <property type="match status" value="1"/>
</dbReference>
<dbReference type="EMBL" id="JAUHJS010000002">
    <property type="protein sequence ID" value="MDN4164619.1"/>
    <property type="molecule type" value="Genomic_DNA"/>
</dbReference>
<dbReference type="Proteomes" id="UP001168552">
    <property type="component" value="Unassembled WGS sequence"/>
</dbReference>
<evidence type="ECO:0000259" key="2">
    <source>
        <dbReference type="Pfam" id="PF02350"/>
    </source>
</evidence>
<sequence length="365" mass="41176">MEIDLIVGTRPNFVKMATILHAINQFNRTREIFSYRLIHTGQHYDHALSGSFFEQLDIPSPDVNLEVGSGTQAEQTAGIMLAYEKLLLKTYSPTICLVVGDVTSTMACTLVAKKLNIKVAHVEAGIRSGDLSMPEKINRLVTDCLSNYFFTITQWASDNLIKSGIQAHKIELVGNTMIDTLLRHENRLFQPSCWSEYALRTKKYIVLTLHRPSNVDSPEQLEKILRIIENNSVGIPVIFPIHPRTKEKIKTLNLALGAIKPINPLSYLEFNYLVKNSGLVITDSGGITEEATLFRVPCITLRTTTERPETVEIGTNELIGDKLDKISSYIHLAFNRKWKSSSIPSFWDGQAAERIIQFLYDRLEP</sequence>
<reference evidence="3" key="1">
    <citation type="submission" date="2023-06" db="EMBL/GenBank/DDBJ databases">
        <title>Cytophagales bacterium Strain LB-30, isolated from soil.</title>
        <authorList>
            <person name="Liu B."/>
        </authorList>
    </citation>
    <scope>NUCLEOTIDE SEQUENCE</scope>
    <source>
        <strain evidence="3">LB-30</strain>
    </source>
</reference>
<dbReference type="EC" id="5.1.3.14" evidence="3"/>
<proteinExistence type="inferred from homology"/>
<dbReference type="GO" id="GO:0008761">
    <property type="term" value="F:UDP-N-acetylglucosamine 2-epimerase activity"/>
    <property type="evidence" value="ECO:0007669"/>
    <property type="project" value="UniProtKB-EC"/>
</dbReference>
<name>A0ABT8F307_9BACT</name>
<dbReference type="Gene3D" id="3.40.50.2000">
    <property type="entry name" value="Glycogen Phosphorylase B"/>
    <property type="match status" value="2"/>
</dbReference>
<feature type="domain" description="UDP-N-acetylglucosamine 2-epimerase" evidence="2">
    <location>
        <begin position="29"/>
        <end position="359"/>
    </location>
</feature>
<evidence type="ECO:0000256" key="1">
    <source>
        <dbReference type="RuleBase" id="RU003513"/>
    </source>
</evidence>
<dbReference type="InterPro" id="IPR029767">
    <property type="entry name" value="WecB-like"/>
</dbReference>
<accession>A0ABT8F307</accession>
<dbReference type="NCBIfam" id="TIGR00236">
    <property type="entry name" value="wecB"/>
    <property type="match status" value="1"/>
</dbReference>
<comment type="caution">
    <text evidence="3">The sequence shown here is derived from an EMBL/GenBank/DDBJ whole genome shotgun (WGS) entry which is preliminary data.</text>
</comment>
<protein>
    <submittedName>
        <fullName evidence="3">UDP-N-acetylglucosamine 2-epimerase (Non-hydrolyzing)</fullName>
        <ecNumber evidence="3">5.1.3.14</ecNumber>
    </submittedName>
</protein>
<evidence type="ECO:0000313" key="3">
    <source>
        <dbReference type="EMBL" id="MDN4164619.1"/>
    </source>
</evidence>
<dbReference type="SUPFAM" id="SSF53756">
    <property type="entry name" value="UDP-Glycosyltransferase/glycogen phosphorylase"/>
    <property type="match status" value="1"/>
</dbReference>
<dbReference type="InterPro" id="IPR003331">
    <property type="entry name" value="UDP_GlcNAc_Epimerase_2_dom"/>
</dbReference>
<evidence type="ECO:0000313" key="4">
    <source>
        <dbReference type="Proteomes" id="UP001168552"/>
    </source>
</evidence>
<gene>
    <name evidence="3" type="primary">wecB</name>
    <name evidence="3" type="ORF">QWY31_03845</name>
</gene>
<dbReference type="Pfam" id="PF02350">
    <property type="entry name" value="Epimerase_2"/>
    <property type="match status" value="1"/>
</dbReference>
<dbReference type="CDD" id="cd03786">
    <property type="entry name" value="GTB_UDP-GlcNAc_2-Epimerase"/>
    <property type="match status" value="1"/>
</dbReference>
<keyword evidence="1 3" id="KW-0413">Isomerase</keyword>
<keyword evidence="4" id="KW-1185">Reference proteome</keyword>
<dbReference type="PANTHER" id="PTHR43174">
    <property type="entry name" value="UDP-N-ACETYLGLUCOSAMINE 2-EPIMERASE"/>
    <property type="match status" value="1"/>
</dbReference>
<organism evidence="3 4">
    <name type="scientific">Shiella aurantiaca</name>
    <dbReference type="NCBI Taxonomy" id="3058365"/>
    <lineage>
        <taxon>Bacteria</taxon>
        <taxon>Pseudomonadati</taxon>
        <taxon>Bacteroidota</taxon>
        <taxon>Cytophagia</taxon>
        <taxon>Cytophagales</taxon>
        <taxon>Shiellaceae</taxon>
        <taxon>Shiella</taxon>
    </lineage>
</organism>